<keyword evidence="4" id="KW-0614">Plasmid</keyword>
<dbReference type="InterPro" id="IPR010563">
    <property type="entry name" value="TraK_N"/>
</dbReference>
<name>D4Z8X5_SPHIU</name>
<protein>
    <submittedName>
        <fullName evidence="4">Putative exported protein</fullName>
    </submittedName>
</protein>
<keyword evidence="5" id="KW-1185">Reference proteome</keyword>
<feature type="chain" id="PRO_5003068506" evidence="1">
    <location>
        <begin position="33"/>
        <end position="262"/>
    </location>
</feature>
<feature type="signal peptide" evidence="1">
    <location>
        <begin position="1"/>
        <end position="32"/>
    </location>
</feature>
<sequence length="262" mass="27830">MPIADRSGVARPYAQAAALIAFAAVIAGQAQAQSITALPDQTSSIRLSNRDINHVVCEGGEIEDVKFSAEKAIAVERAGSDAWIKFLVKEVETEGVPTRTYATAASEFFISCNGAVYPLYAEPSDIPAQTVILTPGAAQRARTNADLLGPLVEEERAVSITLALLQDRVPASFSEVAPIARDFALPSLPAASLHERRRISIDGAGLSASEYLVSVSAAQRIDERAFLVSNLGANIFAITLDRTDLRAGDTARLIVVRRGAVQ</sequence>
<evidence type="ECO:0000259" key="2">
    <source>
        <dbReference type="Pfam" id="PF06586"/>
    </source>
</evidence>
<reference evidence="4 5" key="1">
    <citation type="journal article" date="2010" name="J. Bacteriol.">
        <title>Complete genome sequence of the representative gamma-hexachlorocyclohexane-degrading bacterium Sphingobium japonicum UT26.</title>
        <authorList>
            <person name="Nagata Y."/>
            <person name="Ohtsubo Y."/>
            <person name="Endo R."/>
            <person name="Ichikawa N."/>
            <person name="Ankai A."/>
            <person name="Oguchi A."/>
            <person name="Fukui S."/>
            <person name="Fujita N."/>
            <person name="Tsuda M."/>
        </authorList>
    </citation>
    <scope>NUCLEOTIDE SEQUENCE [LARGE SCALE GENOMIC DNA]</scope>
    <source>
        <strain evidence="5">DSM 16413 / CCM 7287 / MTCC 6362 / UT26 / NBRC 101211 / UT26S</strain>
        <plasmid evidence="4 5">pCHQ1</plasmid>
    </source>
</reference>
<feature type="domain" description="TraK N-terminal" evidence="2">
    <location>
        <begin position="36"/>
        <end position="138"/>
    </location>
</feature>
<proteinExistence type="predicted"/>
<dbReference type="AlphaFoldDB" id="D4Z8X5"/>
<dbReference type="Pfam" id="PF06586">
    <property type="entry name" value="TraK_N"/>
    <property type="match status" value="1"/>
</dbReference>
<gene>
    <name evidence="4" type="ordered locus">SJA_P1-01050</name>
</gene>
<dbReference type="HOGENOM" id="CLU_1119598_0_0_5"/>
<dbReference type="InterPro" id="IPR055397">
    <property type="entry name" value="TraK_C"/>
</dbReference>
<evidence type="ECO:0000259" key="3">
    <source>
        <dbReference type="Pfam" id="PF23536"/>
    </source>
</evidence>
<dbReference type="GeneID" id="29275670"/>
<feature type="domain" description="TraK C-terminal" evidence="3">
    <location>
        <begin position="142"/>
        <end position="257"/>
    </location>
</feature>
<geneLocation type="plasmid" evidence="4 5">
    <name>pCHQ1</name>
</geneLocation>
<dbReference type="Pfam" id="PF23536">
    <property type="entry name" value="TraK_C"/>
    <property type="match status" value="1"/>
</dbReference>
<dbReference type="EMBL" id="AP010805">
    <property type="protein sequence ID" value="BAI99057.1"/>
    <property type="molecule type" value="Genomic_DNA"/>
</dbReference>
<dbReference type="RefSeq" id="WP_013041648.1">
    <property type="nucleotide sequence ID" value="NC_014007.1"/>
</dbReference>
<evidence type="ECO:0000256" key="1">
    <source>
        <dbReference type="SAM" id="SignalP"/>
    </source>
</evidence>
<dbReference type="Proteomes" id="UP000007753">
    <property type="component" value="Plasmid pCHQ1"/>
</dbReference>
<keyword evidence="1" id="KW-0732">Signal</keyword>
<accession>D4Z8X5</accession>
<organism evidence="4 5">
    <name type="scientific">Sphingobium indicum (strain DSM 16413 / CCM 7287 / MTCC 6362 / UT26 / NBRC 101211 / UT26S)</name>
    <name type="common">Sphingobium japonicum</name>
    <dbReference type="NCBI Taxonomy" id="452662"/>
    <lineage>
        <taxon>Bacteria</taxon>
        <taxon>Pseudomonadati</taxon>
        <taxon>Pseudomonadota</taxon>
        <taxon>Alphaproteobacteria</taxon>
        <taxon>Sphingomonadales</taxon>
        <taxon>Sphingomonadaceae</taxon>
        <taxon>Sphingobium</taxon>
    </lineage>
</organism>
<evidence type="ECO:0000313" key="4">
    <source>
        <dbReference type="EMBL" id="BAI99057.1"/>
    </source>
</evidence>
<evidence type="ECO:0000313" key="5">
    <source>
        <dbReference type="Proteomes" id="UP000007753"/>
    </source>
</evidence>
<dbReference type="KEGG" id="sjp:SJA_P1-01050"/>